<keyword evidence="4" id="KW-0175">Coiled coil</keyword>
<dbReference type="Proteomes" id="UP000504611">
    <property type="component" value="Unplaced"/>
</dbReference>
<evidence type="ECO:0000259" key="7">
    <source>
        <dbReference type="PROSITE" id="PS50871"/>
    </source>
</evidence>
<evidence type="ECO:0000256" key="1">
    <source>
        <dbReference type="ARBA" id="ARBA00004613"/>
    </source>
</evidence>
<dbReference type="Gene3D" id="2.60.120.40">
    <property type="match status" value="1"/>
</dbReference>
<evidence type="ECO:0000313" key="8">
    <source>
        <dbReference type="Proteomes" id="UP000504611"/>
    </source>
</evidence>
<dbReference type="AlphaFoldDB" id="A0A6I9NNU6"/>
<dbReference type="GeneID" id="104951224"/>
<accession>A0A6I9NNU6</accession>
<dbReference type="GO" id="GO:0005576">
    <property type="term" value="C:extracellular region"/>
    <property type="evidence" value="ECO:0007669"/>
    <property type="project" value="UniProtKB-SubCell"/>
</dbReference>
<dbReference type="PRINTS" id="PR00007">
    <property type="entry name" value="COMPLEMNTC1Q"/>
</dbReference>
<proteinExistence type="predicted"/>
<name>A0A6I9NNU6_9TELE</name>
<dbReference type="SMART" id="SM00110">
    <property type="entry name" value="C1Q"/>
    <property type="match status" value="1"/>
</dbReference>
<dbReference type="SUPFAM" id="SSF49842">
    <property type="entry name" value="TNF-like"/>
    <property type="match status" value="1"/>
</dbReference>
<keyword evidence="2" id="KW-0964">Secreted</keyword>
<dbReference type="Pfam" id="PF00386">
    <property type="entry name" value="C1q"/>
    <property type="match status" value="1"/>
</dbReference>
<evidence type="ECO:0000256" key="2">
    <source>
        <dbReference type="ARBA" id="ARBA00022525"/>
    </source>
</evidence>
<gene>
    <name evidence="9" type="primary">LOC104951224</name>
</gene>
<evidence type="ECO:0000256" key="3">
    <source>
        <dbReference type="ARBA" id="ARBA00022729"/>
    </source>
</evidence>
<evidence type="ECO:0000256" key="4">
    <source>
        <dbReference type="SAM" id="Coils"/>
    </source>
</evidence>
<evidence type="ECO:0000256" key="6">
    <source>
        <dbReference type="SAM" id="SignalP"/>
    </source>
</evidence>
<evidence type="ECO:0000313" key="9">
    <source>
        <dbReference type="RefSeq" id="XP_010776161.1"/>
    </source>
</evidence>
<sequence length="232" mass="26142">MRVAFGLLVLLLGLCGSRAQGESGGLGEEGESSELQEEWTQQTTNTTSPDILLEMKELRRMVQMLQKHDSEMERRLNSSERELLDSKKRIDKLENLNKANTKVAFYTALTDAGYVGPFTTDTTLNFSKVFTNIGNAYNAGFFKAPVKGVYYFQFTVCGHHTGLMGVYVYKNNKNIMFNVEWKEDQLYKYFTNSVILELMAGDEIHLALPATHVLYDDGSNQSTFSGALLFPL</sequence>
<feature type="domain" description="C1q" evidence="7">
    <location>
        <begin position="98"/>
        <end position="232"/>
    </location>
</feature>
<feature type="compositionally biased region" description="Acidic residues" evidence="5">
    <location>
        <begin position="28"/>
        <end position="37"/>
    </location>
</feature>
<feature type="signal peptide" evidence="6">
    <location>
        <begin position="1"/>
        <end position="19"/>
    </location>
</feature>
<dbReference type="OrthoDB" id="6154955at2759"/>
<protein>
    <submittedName>
        <fullName evidence="9">Complement C1q-like protein 4</fullName>
    </submittedName>
</protein>
<reference evidence="9" key="1">
    <citation type="submission" date="2025-08" db="UniProtKB">
        <authorList>
            <consortium name="RefSeq"/>
        </authorList>
    </citation>
    <scope>IDENTIFICATION</scope>
    <source>
        <tissue evidence="9">Muscle</tissue>
    </source>
</reference>
<dbReference type="InterPro" id="IPR008983">
    <property type="entry name" value="Tumour_necrosis_fac-like_dom"/>
</dbReference>
<feature type="region of interest" description="Disordered" evidence="5">
    <location>
        <begin position="21"/>
        <end position="46"/>
    </location>
</feature>
<dbReference type="PANTHER" id="PTHR22923:SF102">
    <property type="entry name" value="CEREBELLIN 13-RELATED"/>
    <property type="match status" value="1"/>
</dbReference>
<keyword evidence="8" id="KW-1185">Reference proteome</keyword>
<dbReference type="PROSITE" id="PS50871">
    <property type="entry name" value="C1Q"/>
    <property type="match status" value="1"/>
</dbReference>
<dbReference type="PANTHER" id="PTHR22923">
    <property type="entry name" value="CEREBELLIN-RELATED"/>
    <property type="match status" value="1"/>
</dbReference>
<dbReference type="KEGG" id="ncc:104951224"/>
<feature type="coiled-coil region" evidence="4">
    <location>
        <begin position="55"/>
        <end position="96"/>
    </location>
</feature>
<comment type="subcellular location">
    <subcellularLocation>
        <location evidence="1">Secreted</location>
    </subcellularLocation>
</comment>
<organism evidence="8 9">
    <name type="scientific">Notothenia coriiceps</name>
    <name type="common">black rockcod</name>
    <dbReference type="NCBI Taxonomy" id="8208"/>
    <lineage>
        <taxon>Eukaryota</taxon>
        <taxon>Metazoa</taxon>
        <taxon>Chordata</taxon>
        <taxon>Craniata</taxon>
        <taxon>Vertebrata</taxon>
        <taxon>Euteleostomi</taxon>
        <taxon>Actinopterygii</taxon>
        <taxon>Neopterygii</taxon>
        <taxon>Teleostei</taxon>
        <taxon>Neoteleostei</taxon>
        <taxon>Acanthomorphata</taxon>
        <taxon>Eupercaria</taxon>
        <taxon>Perciformes</taxon>
        <taxon>Notothenioidei</taxon>
        <taxon>Nototheniidae</taxon>
        <taxon>Notothenia</taxon>
    </lineage>
</organism>
<evidence type="ECO:0000256" key="5">
    <source>
        <dbReference type="SAM" id="MobiDB-lite"/>
    </source>
</evidence>
<dbReference type="RefSeq" id="XP_010776161.1">
    <property type="nucleotide sequence ID" value="XM_010777859.1"/>
</dbReference>
<keyword evidence="3 6" id="KW-0732">Signal</keyword>
<feature type="chain" id="PRO_5026939094" evidence="6">
    <location>
        <begin position="20"/>
        <end position="232"/>
    </location>
</feature>
<dbReference type="InterPro" id="IPR050822">
    <property type="entry name" value="Cerebellin_Synaptic_Org"/>
</dbReference>
<dbReference type="InterPro" id="IPR001073">
    <property type="entry name" value="C1q_dom"/>
</dbReference>